<feature type="compositionally biased region" description="Polar residues" evidence="1">
    <location>
        <begin position="192"/>
        <end position="206"/>
    </location>
</feature>
<sequence length="337" mass="36398">MKEDMSENSYSESSEESTAVLKLVDDTPSDVKDVETTQMTHPESEEESNQGSEDDLEEESEGDAQAAQKKYSEPSVESDDESSASEQQPEKESGDEPASEAESENEADGHEEQVTSDLSATPENEDKEDKKEGVAVTEDDVPAIVSENGLEPEAEAKDEKQVDSATEIDKDAEPKSEVKKEKPANTAAIEASFSQGSAAPSQSNASADRFREPVLKEKIKNPVLLENAGQKHGAGIDKFHEPVLKTKIKNPVSFSGQKHSAGAATFESKVALEKGLRNPTFGYLKSSFTGISKFTEPIAVSSGKTDSLKRSEWGKGGPKGSFKWVQVGGSWKKQYDA</sequence>
<reference evidence="2 3" key="1">
    <citation type="journal article" date="2015" name="Plant Cell">
        <title>Oil accumulation by the oleaginous diatom Fistulifera solaris as revealed by the genome and transcriptome.</title>
        <authorList>
            <person name="Tanaka T."/>
            <person name="Maeda Y."/>
            <person name="Veluchamy A."/>
            <person name="Tanaka M."/>
            <person name="Abida H."/>
            <person name="Marechal E."/>
            <person name="Bowler C."/>
            <person name="Muto M."/>
            <person name="Sunaga Y."/>
            <person name="Tanaka M."/>
            <person name="Yoshino T."/>
            <person name="Taniguchi T."/>
            <person name="Fukuda Y."/>
            <person name="Nemoto M."/>
            <person name="Matsumoto M."/>
            <person name="Wong P.S."/>
            <person name="Aburatani S."/>
            <person name="Fujibuchi W."/>
        </authorList>
    </citation>
    <scope>NUCLEOTIDE SEQUENCE [LARGE SCALE GENOMIC DNA]</scope>
    <source>
        <strain evidence="2 3">JPCC DA0580</strain>
    </source>
</reference>
<gene>
    <name evidence="2" type="ORF">FisN_3Lh102</name>
</gene>
<evidence type="ECO:0000256" key="1">
    <source>
        <dbReference type="SAM" id="MobiDB-lite"/>
    </source>
</evidence>
<keyword evidence="3" id="KW-1185">Reference proteome</keyword>
<protein>
    <submittedName>
        <fullName evidence="2">Uncharacterized protein</fullName>
    </submittedName>
</protein>
<feature type="compositionally biased region" description="Basic and acidic residues" evidence="1">
    <location>
        <begin position="154"/>
        <end position="183"/>
    </location>
</feature>
<evidence type="ECO:0000313" key="3">
    <source>
        <dbReference type="Proteomes" id="UP000198406"/>
    </source>
</evidence>
<organism evidence="2 3">
    <name type="scientific">Fistulifera solaris</name>
    <name type="common">Oleaginous diatom</name>
    <dbReference type="NCBI Taxonomy" id="1519565"/>
    <lineage>
        <taxon>Eukaryota</taxon>
        <taxon>Sar</taxon>
        <taxon>Stramenopiles</taxon>
        <taxon>Ochrophyta</taxon>
        <taxon>Bacillariophyta</taxon>
        <taxon>Bacillariophyceae</taxon>
        <taxon>Bacillariophycidae</taxon>
        <taxon>Naviculales</taxon>
        <taxon>Naviculaceae</taxon>
        <taxon>Fistulifera</taxon>
    </lineage>
</organism>
<feature type="compositionally biased region" description="Acidic residues" evidence="1">
    <location>
        <begin position="95"/>
        <end position="106"/>
    </location>
</feature>
<feature type="compositionally biased region" description="Acidic residues" evidence="1">
    <location>
        <begin position="44"/>
        <end position="62"/>
    </location>
</feature>
<dbReference type="EMBL" id="BDSP01000134">
    <property type="protein sequence ID" value="GAX19158.1"/>
    <property type="molecule type" value="Genomic_DNA"/>
</dbReference>
<evidence type="ECO:0000313" key="2">
    <source>
        <dbReference type="EMBL" id="GAX19158.1"/>
    </source>
</evidence>
<name>A0A1Z5JZ94_FISSO</name>
<comment type="caution">
    <text evidence="2">The sequence shown here is derived from an EMBL/GenBank/DDBJ whole genome shotgun (WGS) entry which is preliminary data.</text>
</comment>
<dbReference type="OrthoDB" id="10632950at2759"/>
<proteinExistence type="predicted"/>
<feature type="region of interest" description="Disordered" evidence="1">
    <location>
        <begin position="1"/>
        <end position="212"/>
    </location>
</feature>
<dbReference type="Proteomes" id="UP000198406">
    <property type="component" value="Unassembled WGS sequence"/>
</dbReference>
<accession>A0A1Z5JZ94</accession>
<feature type="compositionally biased region" description="Basic and acidic residues" evidence="1">
    <location>
        <begin position="23"/>
        <end position="35"/>
    </location>
</feature>
<dbReference type="AlphaFoldDB" id="A0A1Z5JZ94"/>
<dbReference type="InParanoid" id="A0A1Z5JZ94"/>